<dbReference type="InterPro" id="IPR016169">
    <property type="entry name" value="FAD-bd_PCMH_sub2"/>
</dbReference>
<dbReference type="PANTHER" id="PTHR42973:SF39">
    <property type="entry name" value="FAD-BINDING PCMH-TYPE DOMAIN-CONTAINING PROTEIN"/>
    <property type="match status" value="1"/>
</dbReference>
<organism evidence="8 9">
    <name type="scientific">Volvox africanus</name>
    <dbReference type="NCBI Taxonomy" id="51714"/>
    <lineage>
        <taxon>Eukaryota</taxon>
        <taxon>Viridiplantae</taxon>
        <taxon>Chlorophyta</taxon>
        <taxon>core chlorophytes</taxon>
        <taxon>Chlorophyceae</taxon>
        <taxon>CS clade</taxon>
        <taxon>Chlamydomonadales</taxon>
        <taxon>Volvocaceae</taxon>
        <taxon>Volvox</taxon>
    </lineage>
</organism>
<sequence length="599" mass="62167">MSTYISHDVIRKLCTEIYAETGKRAHVVDATWNMPAWNNLLNNSTILKPGRPSCYFQPRGSDDVVAACRVAARHGLKISARGSGHHYGGASLVEGSLLLDLSVMRSAEVDPATRTARVGPAVTAQQLRSALAPHGLHFPLPHLSDVGLSGYLLGGGNGWGVRHWGAAADNVEEIEVVLLAGSGPAGGDEGGKGGGAAGDAVRDPESSCRLVRVRSETNAELFWGLRGGGFFLGVVTEFVLNLHPVASRLPLIKATYPLSLLSQVSEFFWKLHTSNSSRVEASLAIVGAASATRATDGSDASGNSGSDSGCSTLPADGGGSGGGGHGSRTNVAPGNGHASPTDGRARAVVLLSCHAFADPESDEVEVPYGKLRAFLPEARLSFQEGTVPYEEALSVLDASWNWPGLCMYGHGIFVPVSSLHINDGVDGGDDDDDGAPTTDDCGAGGVVATLAAAAASLTSDRSILLLCPSAPSRPESAATQAVAPAACGASGGCSAEARGVVPGALGFRDTLYLGIYAMWSRSRTGPDSDGDGDGDGDAAHVAWVRLCSASLEPYTLGLYVNEVMHDEPGQVRRSYEELSYMRLQALKKRVDPSGLLRAL</sequence>
<evidence type="ECO:0000259" key="7">
    <source>
        <dbReference type="PROSITE" id="PS51387"/>
    </source>
</evidence>
<keyword evidence="9" id="KW-1185">Reference proteome</keyword>
<evidence type="ECO:0000313" key="9">
    <source>
        <dbReference type="Proteomes" id="UP001165090"/>
    </source>
</evidence>
<comment type="cofactor">
    <cofactor evidence="1">
        <name>FAD</name>
        <dbReference type="ChEBI" id="CHEBI:57692"/>
    </cofactor>
</comment>
<evidence type="ECO:0000313" key="8">
    <source>
        <dbReference type="EMBL" id="GLI70648.1"/>
    </source>
</evidence>
<evidence type="ECO:0000256" key="6">
    <source>
        <dbReference type="SAM" id="MobiDB-lite"/>
    </source>
</evidence>
<evidence type="ECO:0000256" key="3">
    <source>
        <dbReference type="ARBA" id="ARBA00022630"/>
    </source>
</evidence>
<protein>
    <recommendedName>
        <fullName evidence="7">FAD-binding PCMH-type domain-containing protein</fullName>
    </recommendedName>
</protein>
<feature type="compositionally biased region" description="Gly residues" evidence="6">
    <location>
        <begin position="316"/>
        <end position="326"/>
    </location>
</feature>
<accession>A0ABQ5SMI8</accession>
<comment type="similarity">
    <text evidence="2">Belongs to the oxygen-dependent FAD-linked oxidoreductase family.</text>
</comment>
<dbReference type="SUPFAM" id="SSF56176">
    <property type="entry name" value="FAD-binding/transporter-associated domain-like"/>
    <property type="match status" value="1"/>
</dbReference>
<dbReference type="InterPro" id="IPR036318">
    <property type="entry name" value="FAD-bd_PCMH-like_sf"/>
</dbReference>
<dbReference type="PROSITE" id="PS51387">
    <property type="entry name" value="FAD_PCMH"/>
    <property type="match status" value="1"/>
</dbReference>
<dbReference type="InterPro" id="IPR006094">
    <property type="entry name" value="Oxid_FAD_bind_N"/>
</dbReference>
<proteinExistence type="inferred from homology"/>
<reference evidence="8 9" key="1">
    <citation type="journal article" date="2023" name="IScience">
        <title>Expanded male sex-determining region conserved during the evolution of homothallism in the green alga Volvox.</title>
        <authorList>
            <person name="Yamamoto K."/>
            <person name="Matsuzaki R."/>
            <person name="Mahakham W."/>
            <person name="Heman W."/>
            <person name="Sekimoto H."/>
            <person name="Kawachi M."/>
            <person name="Minakuchi Y."/>
            <person name="Toyoda A."/>
            <person name="Nozaki H."/>
        </authorList>
    </citation>
    <scope>NUCLEOTIDE SEQUENCE [LARGE SCALE GENOMIC DNA]</scope>
    <source>
        <strain evidence="8 9">NIES-4468</strain>
    </source>
</reference>
<dbReference type="Pfam" id="PF01565">
    <property type="entry name" value="FAD_binding_4"/>
    <property type="match status" value="1"/>
</dbReference>
<dbReference type="EMBL" id="BSDZ01000094">
    <property type="protein sequence ID" value="GLI70648.1"/>
    <property type="molecule type" value="Genomic_DNA"/>
</dbReference>
<dbReference type="Gene3D" id="3.30.465.10">
    <property type="match status" value="1"/>
</dbReference>
<evidence type="ECO:0000256" key="2">
    <source>
        <dbReference type="ARBA" id="ARBA00005466"/>
    </source>
</evidence>
<gene>
    <name evidence="8" type="ORF">VaNZ11_015581</name>
</gene>
<dbReference type="InterPro" id="IPR050416">
    <property type="entry name" value="FAD-linked_Oxidoreductase"/>
</dbReference>
<feature type="region of interest" description="Disordered" evidence="6">
    <location>
        <begin position="294"/>
        <end position="340"/>
    </location>
</feature>
<evidence type="ECO:0000256" key="4">
    <source>
        <dbReference type="ARBA" id="ARBA00022827"/>
    </source>
</evidence>
<dbReference type="InterPro" id="IPR016166">
    <property type="entry name" value="FAD-bd_PCMH"/>
</dbReference>
<evidence type="ECO:0000256" key="1">
    <source>
        <dbReference type="ARBA" id="ARBA00001974"/>
    </source>
</evidence>
<dbReference type="Proteomes" id="UP001165090">
    <property type="component" value="Unassembled WGS sequence"/>
</dbReference>
<dbReference type="PANTHER" id="PTHR42973">
    <property type="entry name" value="BINDING OXIDOREDUCTASE, PUTATIVE (AFU_ORTHOLOGUE AFUA_1G17690)-RELATED"/>
    <property type="match status" value="1"/>
</dbReference>
<keyword evidence="4" id="KW-0274">FAD</keyword>
<keyword evidence="5" id="KW-0560">Oxidoreductase</keyword>
<evidence type="ECO:0000256" key="5">
    <source>
        <dbReference type="ARBA" id="ARBA00023002"/>
    </source>
</evidence>
<name>A0ABQ5SMI8_9CHLO</name>
<feature type="compositionally biased region" description="Low complexity" evidence="6">
    <location>
        <begin position="297"/>
        <end position="311"/>
    </location>
</feature>
<keyword evidence="3" id="KW-0285">Flavoprotein</keyword>
<comment type="caution">
    <text evidence="8">The sequence shown here is derived from an EMBL/GenBank/DDBJ whole genome shotgun (WGS) entry which is preliminary data.</text>
</comment>
<feature type="domain" description="FAD-binding PCMH-type" evidence="7">
    <location>
        <begin position="48"/>
        <end position="245"/>
    </location>
</feature>